<proteinExistence type="predicted"/>
<evidence type="ECO:0000313" key="1">
    <source>
        <dbReference type="EMBL" id="AYO41513.1"/>
    </source>
</evidence>
<evidence type="ECO:0000313" key="2">
    <source>
        <dbReference type="Proteomes" id="UP000269793"/>
    </source>
</evidence>
<gene>
    <name evidence="1" type="ORF">DNF11_0563</name>
</gene>
<sequence length="320" mass="35347">MILRHCECGHREQLDVCGAAPGVDREPVPMLSCTPACKVAQRNARFARALGLDVRSEHVSYAPALVQYVAQDPRGAQAVQDVLNEFVQSPRAAAQVHSLLASYALRRGCEPIKVHMDLLTFVEQLARMYHLETELCTLSGLLYTGPLVSPARDADVRVRRTRDTRIPSVLLTEYAATQPARSALEARRHVSPRTPYGNAVWIDGVLDDAALSVALQRVNLNGQRSWHVRQVQTATLLTHIRLEPQSLASVASGPKPQGNESLSTPTERRLLRLCEDVQHAWESAGAKAPATVALCACADDERITHLFRQGRWERYEASLA</sequence>
<dbReference type="AlphaFoldDB" id="A0A3G2S0E5"/>
<dbReference type="VEuPathDB" id="FungiDB:DNF11_0563"/>
<dbReference type="STRING" id="425264.A0A3G2S0E5"/>
<dbReference type="OrthoDB" id="3345748at2759"/>
<dbReference type="Proteomes" id="UP000269793">
    <property type="component" value="Chromosome I"/>
</dbReference>
<name>A0A3G2S0E5_MALR7</name>
<dbReference type="EMBL" id="CP033148">
    <property type="protein sequence ID" value="AYO41513.1"/>
    <property type="molecule type" value="Genomic_DNA"/>
</dbReference>
<protein>
    <submittedName>
        <fullName evidence="1">Uncharacterized protein</fullName>
    </submittedName>
</protein>
<organism evidence="1 2">
    <name type="scientific">Malassezia restricta (strain ATCC 96810 / NBRC 103918 / CBS 7877)</name>
    <name type="common">Seborrheic dermatitis infection agent</name>
    <dbReference type="NCBI Taxonomy" id="425264"/>
    <lineage>
        <taxon>Eukaryota</taxon>
        <taxon>Fungi</taxon>
        <taxon>Dikarya</taxon>
        <taxon>Basidiomycota</taxon>
        <taxon>Ustilaginomycotina</taxon>
        <taxon>Malasseziomycetes</taxon>
        <taxon>Malasseziales</taxon>
        <taxon>Malasseziaceae</taxon>
        <taxon>Malassezia</taxon>
    </lineage>
</organism>
<reference evidence="1 2" key="1">
    <citation type="submission" date="2018-10" db="EMBL/GenBank/DDBJ databases">
        <title>Complete genome sequence of Malassezia restricta CBS 7877.</title>
        <authorList>
            <person name="Morand S.C."/>
            <person name="Bertignac M."/>
            <person name="Iltis A."/>
            <person name="Kolder I."/>
            <person name="Pirovano W."/>
            <person name="Jourdain R."/>
            <person name="Clavaud C."/>
        </authorList>
    </citation>
    <scope>NUCLEOTIDE SEQUENCE [LARGE SCALE GENOMIC DNA]</scope>
    <source>
        <strain evidence="1 2">CBS 7877</strain>
    </source>
</reference>
<keyword evidence="2" id="KW-1185">Reference proteome</keyword>
<accession>A0A3G2S0E5</accession>